<evidence type="ECO:0000313" key="3">
    <source>
        <dbReference type="Proteomes" id="UP001500456"/>
    </source>
</evidence>
<evidence type="ECO:0000313" key="2">
    <source>
        <dbReference type="EMBL" id="GAA3999635.1"/>
    </source>
</evidence>
<accession>A0ABP7RMM3</accession>
<dbReference type="Proteomes" id="UP001500456">
    <property type="component" value="Unassembled WGS sequence"/>
</dbReference>
<reference evidence="3" key="1">
    <citation type="journal article" date="2019" name="Int. J. Syst. Evol. Microbiol.">
        <title>The Global Catalogue of Microorganisms (GCM) 10K type strain sequencing project: providing services to taxonomists for standard genome sequencing and annotation.</title>
        <authorList>
            <consortium name="The Broad Institute Genomics Platform"/>
            <consortium name="The Broad Institute Genome Sequencing Center for Infectious Disease"/>
            <person name="Wu L."/>
            <person name="Ma J."/>
        </authorList>
    </citation>
    <scope>NUCLEOTIDE SEQUENCE [LARGE SCALE GENOMIC DNA]</scope>
    <source>
        <strain evidence="3">JCM 16924</strain>
    </source>
</reference>
<organism evidence="2 3">
    <name type="scientific">Streptomyces plumbiresistens</name>
    <dbReference type="NCBI Taxonomy" id="511811"/>
    <lineage>
        <taxon>Bacteria</taxon>
        <taxon>Bacillati</taxon>
        <taxon>Actinomycetota</taxon>
        <taxon>Actinomycetes</taxon>
        <taxon>Kitasatosporales</taxon>
        <taxon>Streptomycetaceae</taxon>
        <taxon>Streptomyces</taxon>
    </lineage>
</organism>
<name>A0ABP7RMM3_9ACTN</name>
<evidence type="ECO:0000256" key="1">
    <source>
        <dbReference type="SAM" id="MobiDB-lite"/>
    </source>
</evidence>
<comment type="caution">
    <text evidence="2">The sequence shown here is derived from an EMBL/GenBank/DDBJ whole genome shotgun (WGS) entry which is preliminary data.</text>
</comment>
<sequence length="128" mass="13490">MVRDPSGEVIRVPLTDALPRLSANCAHAPFQFYRKSPGGPGSAVTTAEVAALRPLVSAGGSWQGRARPAGADVPVPASSSYELRTPPCPGLLTTHQEGPWTERFPDAGRVTRHGSRTRLVVSGRGDAH</sequence>
<gene>
    <name evidence="2" type="ORF">GCM10022232_41880</name>
</gene>
<dbReference type="EMBL" id="BAAAZX010000011">
    <property type="protein sequence ID" value="GAA3999635.1"/>
    <property type="molecule type" value="Genomic_DNA"/>
</dbReference>
<feature type="region of interest" description="Disordered" evidence="1">
    <location>
        <begin position="60"/>
        <end position="108"/>
    </location>
</feature>
<proteinExistence type="predicted"/>
<keyword evidence="3" id="KW-1185">Reference proteome</keyword>
<protein>
    <submittedName>
        <fullName evidence="2">Uncharacterized protein</fullName>
    </submittedName>
</protein>